<dbReference type="InterPro" id="IPR050090">
    <property type="entry name" value="Tyrosine_recombinase_XerCD"/>
</dbReference>
<gene>
    <name evidence="5" type="ORF">E3U55_14025</name>
</gene>
<keyword evidence="2" id="KW-0238">DNA-binding</keyword>
<dbReference type="RefSeq" id="WP_134341104.1">
    <property type="nucleotide sequence ID" value="NZ_SOPW01000017.1"/>
</dbReference>
<dbReference type="InterPro" id="IPR013762">
    <property type="entry name" value="Integrase-like_cat_sf"/>
</dbReference>
<dbReference type="GO" id="GO:0003677">
    <property type="term" value="F:DNA binding"/>
    <property type="evidence" value="ECO:0007669"/>
    <property type="project" value="UniProtKB-KW"/>
</dbReference>
<evidence type="ECO:0000313" key="5">
    <source>
        <dbReference type="EMBL" id="TFB14293.1"/>
    </source>
</evidence>
<dbReference type="GO" id="GO:0006310">
    <property type="term" value="P:DNA recombination"/>
    <property type="evidence" value="ECO:0007669"/>
    <property type="project" value="UniProtKB-KW"/>
</dbReference>
<dbReference type="OrthoDB" id="9803188at2"/>
<keyword evidence="3" id="KW-0233">DNA recombination</keyword>
<dbReference type="Pfam" id="PF00589">
    <property type="entry name" value="Phage_integrase"/>
    <property type="match status" value="1"/>
</dbReference>
<evidence type="ECO:0000256" key="1">
    <source>
        <dbReference type="ARBA" id="ARBA00008857"/>
    </source>
</evidence>
<keyword evidence="6" id="KW-1185">Reference proteome</keyword>
<dbReference type="GO" id="GO:0015074">
    <property type="term" value="P:DNA integration"/>
    <property type="evidence" value="ECO:0007669"/>
    <property type="project" value="InterPro"/>
</dbReference>
<accession>A0A4Y8IHW3</accession>
<sequence length="216" mass="25296">MKCSIKKANGIYTVKLGRIYVRKTHRFKSKEQMLNFLSKQFEEPINSTEKINPLSNTWSKEEADKFMNIAKAKKQDLKYNIALDTGMRLLEIINLKWEDINFHDNTITVTYRKNNKERVVEISPEIVNSLINIQTNRINDNDYVFSTDGELPDPKVWSNQFAALTKEASVKNITFHGLRTTYIKQQLEHRFLNNKSLDIKGIPNYYKDAFLSLKNQ</sequence>
<dbReference type="SUPFAM" id="SSF56349">
    <property type="entry name" value="DNA breaking-rejoining enzymes"/>
    <property type="match status" value="1"/>
</dbReference>
<reference evidence="5 6" key="1">
    <citation type="submission" date="2019-03" db="EMBL/GenBank/DDBJ databases">
        <authorList>
            <person name="He R.-H."/>
        </authorList>
    </citation>
    <scope>NUCLEOTIDE SEQUENCE [LARGE SCALE GENOMIC DNA]</scope>
    <source>
        <strain evidence="6">SH 714</strain>
    </source>
</reference>
<evidence type="ECO:0000313" key="6">
    <source>
        <dbReference type="Proteomes" id="UP000297975"/>
    </source>
</evidence>
<feature type="domain" description="Tyr recombinase" evidence="4">
    <location>
        <begin position="53"/>
        <end position="216"/>
    </location>
</feature>
<name>A0A4Y8IHW3_9BACI</name>
<dbReference type="Proteomes" id="UP000297975">
    <property type="component" value="Unassembled WGS sequence"/>
</dbReference>
<evidence type="ECO:0000259" key="4">
    <source>
        <dbReference type="PROSITE" id="PS51898"/>
    </source>
</evidence>
<dbReference type="PANTHER" id="PTHR30349">
    <property type="entry name" value="PHAGE INTEGRASE-RELATED"/>
    <property type="match status" value="1"/>
</dbReference>
<dbReference type="Gene3D" id="1.10.443.10">
    <property type="entry name" value="Intergrase catalytic core"/>
    <property type="match status" value="1"/>
</dbReference>
<comment type="caution">
    <text evidence="5">The sequence shown here is derived from an EMBL/GenBank/DDBJ whole genome shotgun (WGS) entry which is preliminary data.</text>
</comment>
<organism evidence="5 6">
    <name type="scientific">Filobacillus milosensis</name>
    <dbReference type="NCBI Taxonomy" id="94137"/>
    <lineage>
        <taxon>Bacteria</taxon>
        <taxon>Bacillati</taxon>
        <taxon>Bacillota</taxon>
        <taxon>Bacilli</taxon>
        <taxon>Bacillales</taxon>
        <taxon>Bacillaceae</taxon>
        <taxon>Filobacillus</taxon>
    </lineage>
</organism>
<evidence type="ECO:0000256" key="3">
    <source>
        <dbReference type="ARBA" id="ARBA00023172"/>
    </source>
</evidence>
<dbReference type="InterPro" id="IPR002104">
    <property type="entry name" value="Integrase_catalytic"/>
</dbReference>
<proteinExistence type="inferred from homology"/>
<dbReference type="PANTHER" id="PTHR30349:SF41">
    <property type="entry name" value="INTEGRASE_RECOMBINASE PROTEIN MJ0367-RELATED"/>
    <property type="match status" value="1"/>
</dbReference>
<comment type="similarity">
    <text evidence="1">Belongs to the 'phage' integrase family.</text>
</comment>
<dbReference type="AlphaFoldDB" id="A0A4Y8IHW3"/>
<dbReference type="EMBL" id="SOPW01000017">
    <property type="protein sequence ID" value="TFB14293.1"/>
    <property type="molecule type" value="Genomic_DNA"/>
</dbReference>
<protein>
    <recommendedName>
        <fullName evidence="4">Tyr recombinase domain-containing protein</fullName>
    </recommendedName>
</protein>
<dbReference type="PROSITE" id="PS51898">
    <property type="entry name" value="TYR_RECOMBINASE"/>
    <property type="match status" value="1"/>
</dbReference>
<dbReference type="InterPro" id="IPR011010">
    <property type="entry name" value="DNA_brk_join_enz"/>
</dbReference>
<evidence type="ECO:0000256" key="2">
    <source>
        <dbReference type="ARBA" id="ARBA00023125"/>
    </source>
</evidence>